<name>A0A915I6U3_ROMCU</name>
<proteinExistence type="predicted"/>
<evidence type="ECO:0000313" key="1">
    <source>
        <dbReference type="Proteomes" id="UP000887565"/>
    </source>
</evidence>
<organism evidence="1 2">
    <name type="scientific">Romanomermis culicivorax</name>
    <name type="common">Nematode worm</name>
    <dbReference type="NCBI Taxonomy" id="13658"/>
    <lineage>
        <taxon>Eukaryota</taxon>
        <taxon>Metazoa</taxon>
        <taxon>Ecdysozoa</taxon>
        <taxon>Nematoda</taxon>
        <taxon>Enoplea</taxon>
        <taxon>Dorylaimia</taxon>
        <taxon>Mermithida</taxon>
        <taxon>Mermithoidea</taxon>
        <taxon>Mermithidae</taxon>
        <taxon>Romanomermis</taxon>
    </lineage>
</organism>
<evidence type="ECO:0000313" key="2">
    <source>
        <dbReference type="WBParaSite" id="nRc.2.0.1.t09859-RA"/>
    </source>
</evidence>
<dbReference type="AlphaFoldDB" id="A0A915I6U3"/>
<reference evidence="2" key="1">
    <citation type="submission" date="2022-11" db="UniProtKB">
        <authorList>
            <consortium name="WormBaseParasite"/>
        </authorList>
    </citation>
    <scope>IDENTIFICATION</scope>
</reference>
<protein>
    <submittedName>
        <fullName evidence="2">Uncharacterized protein</fullName>
    </submittedName>
</protein>
<keyword evidence="1" id="KW-1185">Reference proteome</keyword>
<accession>A0A915I6U3</accession>
<sequence length="166" mass="18254">MTPYLSPKLQKRFLYRTKKDAENTTAQHHRTTVTCMDSSDSFINIDPLQAPAATRASVTDHCSSLAIANTTEAHNFQIEAWDALEQLSTATARITNNIPTVQTINQIIGTISNQFQAQQLCVQGEIQEQVQSTNAPFTALAEQMQQLISTTTAATVARNPPTPRPL</sequence>
<dbReference type="Proteomes" id="UP000887565">
    <property type="component" value="Unplaced"/>
</dbReference>
<dbReference type="WBParaSite" id="nRc.2.0.1.t09859-RA">
    <property type="protein sequence ID" value="nRc.2.0.1.t09859-RA"/>
    <property type="gene ID" value="nRc.2.0.1.g09859"/>
</dbReference>